<name>A0A1E4RVC9_CYBJN</name>
<feature type="compositionally biased region" description="Gly residues" evidence="1">
    <location>
        <begin position="1"/>
        <end position="10"/>
    </location>
</feature>
<dbReference type="GeneID" id="30990256"/>
<feature type="compositionally biased region" description="Polar residues" evidence="1">
    <location>
        <begin position="287"/>
        <end position="298"/>
    </location>
</feature>
<feature type="compositionally biased region" description="Basic and acidic residues" evidence="1">
    <location>
        <begin position="266"/>
        <end position="278"/>
    </location>
</feature>
<feature type="compositionally biased region" description="Polar residues" evidence="1">
    <location>
        <begin position="561"/>
        <end position="573"/>
    </location>
</feature>
<dbReference type="AlphaFoldDB" id="A0A1E4RVC9"/>
<dbReference type="SMART" id="SM01327">
    <property type="entry name" value="Zds_C"/>
    <property type="match status" value="1"/>
</dbReference>
<dbReference type="EMBL" id="KV453943">
    <property type="protein sequence ID" value="ODV71200.1"/>
    <property type="molecule type" value="Genomic_DNA"/>
</dbReference>
<reference evidence="3 4" key="1">
    <citation type="journal article" date="2016" name="Proc. Natl. Acad. Sci. U.S.A.">
        <title>Comparative genomics of biotechnologically important yeasts.</title>
        <authorList>
            <person name="Riley R."/>
            <person name="Haridas S."/>
            <person name="Wolfe K.H."/>
            <person name="Lopes M.R."/>
            <person name="Hittinger C.T."/>
            <person name="Goeker M."/>
            <person name="Salamov A.A."/>
            <person name="Wisecaver J.H."/>
            <person name="Long T.M."/>
            <person name="Calvey C.H."/>
            <person name="Aerts A.L."/>
            <person name="Barry K.W."/>
            <person name="Choi C."/>
            <person name="Clum A."/>
            <person name="Coughlan A.Y."/>
            <person name="Deshpande S."/>
            <person name="Douglass A.P."/>
            <person name="Hanson S.J."/>
            <person name="Klenk H.-P."/>
            <person name="LaButti K.M."/>
            <person name="Lapidus A."/>
            <person name="Lindquist E.A."/>
            <person name="Lipzen A.M."/>
            <person name="Meier-Kolthoff J.P."/>
            <person name="Ohm R.A."/>
            <person name="Otillar R.P."/>
            <person name="Pangilinan J.L."/>
            <person name="Peng Y."/>
            <person name="Rokas A."/>
            <person name="Rosa C.A."/>
            <person name="Scheuner C."/>
            <person name="Sibirny A.A."/>
            <person name="Slot J.C."/>
            <person name="Stielow J.B."/>
            <person name="Sun H."/>
            <person name="Kurtzman C.P."/>
            <person name="Blackwell M."/>
            <person name="Grigoriev I.V."/>
            <person name="Jeffries T.W."/>
        </authorList>
    </citation>
    <scope>NUCLEOTIDE SEQUENCE [LARGE SCALE GENOMIC DNA]</scope>
    <source>
        <strain evidence="4">ATCC 18201 / CBS 1600 / BCRC 20928 / JCM 3617 / NBRC 0987 / NRRL Y-1542</strain>
    </source>
</reference>
<dbReference type="RefSeq" id="XP_020068239.1">
    <property type="nucleotide sequence ID" value="XM_020215860.1"/>
</dbReference>
<feature type="compositionally biased region" description="Basic residues" evidence="1">
    <location>
        <begin position="253"/>
        <end position="265"/>
    </location>
</feature>
<feature type="compositionally biased region" description="Low complexity" evidence="1">
    <location>
        <begin position="87"/>
        <end position="97"/>
    </location>
</feature>
<keyword evidence="4" id="KW-1185">Reference proteome</keyword>
<evidence type="ECO:0000256" key="1">
    <source>
        <dbReference type="SAM" id="MobiDB-lite"/>
    </source>
</evidence>
<feature type="compositionally biased region" description="Low complexity" evidence="1">
    <location>
        <begin position="311"/>
        <end position="327"/>
    </location>
</feature>
<feature type="compositionally biased region" description="Low complexity" evidence="1">
    <location>
        <begin position="586"/>
        <end position="616"/>
    </location>
</feature>
<feature type="region of interest" description="Disordered" evidence="1">
    <location>
        <begin position="1"/>
        <end position="39"/>
    </location>
</feature>
<dbReference type="STRING" id="983966.A0A1E4RVC9"/>
<sequence length="755" mass="85390">MSGGSIGPGSTGRPTLRRDISDHHGEHNMEKSKRKSNAYLAAEAVQQERDVLKALKRLSMSGSLTMDPDLPAEYDLQDYQKKQQRKSTGSISSSSSSFDDDNDSSFLDHYVNNSFEGLTDDVGGTDGVSSKQIDTEKLLWVPAKAHPSIAPDQFKRHVQSTLDDMTKKLHKKTNEPIPSLKELTDELDKLSEMAGLSATDAVSLARSLSSASSSSSFVYSPTSETSEEVNRQSEDEIDQDSPLIYTDSSNSLKRNKWTTYSRRRPPRFDKNKLDKDSLGKQSLLKDPSSTETSDSALQKQRETHNELDNTQPQDLQKEQQQQQVSQKKLQHPYRPTQRSVSSSDDFNNRDEISATNLQRSQSDISSSSAIKRTNHARNRHTGSVIDLTENTVQLESQSQSHEGTKEFPQQSLVLPQHQPPQQRKVSPLSHEVQERPSLTSSSMLSKPDATVISQDVTEAPTPLGSPKEKEKEKEKSISKEFLNLFKMKRSPSPKLKESKKIITSSKTSVVDSTSDSKKSPDDSQQQRSSTKEQKGFRIPSQKSGHLPFMKKDDKTKQQKTVQESVTVAPNEITQQDEHQSQKQHKQQQQQQQQKQQHQRQYLSTQQHVPQHPQVHQEQASDYPGGLTEEQYHTKKESLARKLTECTELQRSTKPNAPMQFTDSAFGFPLPPMSRSTIVMLDYRFPVHVERALYRLSHLKLANPRRPLRQQVLLSNFMYAYLNLVNHTLYLQQLDEEQKDNAVTTGGGIDTRTDFH</sequence>
<feature type="compositionally biased region" description="Polar residues" evidence="1">
    <location>
        <begin position="388"/>
        <end position="424"/>
    </location>
</feature>
<dbReference type="InterPro" id="IPR013941">
    <property type="entry name" value="ZDS1_C"/>
</dbReference>
<feature type="compositionally biased region" description="Low complexity" evidence="1">
    <location>
        <begin position="501"/>
        <end position="513"/>
    </location>
</feature>
<feature type="compositionally biased region" description="Basic and acidic residues" evidence="1">
    <location>
        <begin position="466"/>
        <end position="478"/>
    </location>
</feature>
<dbReference type="Proteomes" id="UP000094389">
    <property type="component" value="Unassembled WGS sequence"/>
</dbReference>
<dbReference type="InterPro" id="IPR040206">
    <property type="entry name" value="Zds1/2"/>
</dbReference>
<dbReference type="Pfam" id="PF08632">
    <property type="entry name" value="Zds_C"/>
    <property type="match status" value="1"/>
</dbReference>
<feature type="region of interest" description="Disordered" evidence="1">
    <location>
        <begin position="62"/>
        <end position="104"/>
    </location>
</feature>
<dbReference type="GO" id="GO:0005737">
    <property type="term" value="C:cytoplasm"/>
    <property type="evidence" value="ECO:0007669"/>
    <property type="project" value="TreeGrafter"/>
</dbReference>
<protein>
    <recommendedName>
        <fullName evidence="2">Protein Zds1 C-terminal domain-containing protein</fullName>
    </recommendedName>
</protein>
<organism evidence="3 4">
    <name type="scientific">Cyberlindnera jadinii (strain ATCC 18201 / CBS 1600 / BCRC 20928 / JCM 3617 / NBRC 0987 / NRRL Y-1542)</name>
    <name type="common">Torula yeast</name>
    <name type="synonym">Candida utilis</name>
    <dbReference type="NCBI Taxonomy" id="983966"/>
    <lineage>
        <taxon>Eukaryota</taxon>
        <taxon>Fungi</taxon>
        <taxon>Dikarya</taxon>
        <taxon>Ascomycota</taxon>
        <taxon>Saccharomycotina</taxon>
        <taxon>Saccharomycetes</taxon>
        <taxon>Phaffomycetales</taxon>
        <taxon>Phaffomycetaceae</taxon>
        <taxon>Cyberlindnera</taxon>
    </lineage>
</organism>
<dbReference type="OMA" id="RNKWTTY"/>
<dbReference type="GO" id="GO:0030010">
    <property type="term" value="P:establishment of cell polarity"/>
    <property type="evidence" value="ECO:0007669"/>
    <property type="project" value="TreeGrafter"/>
</dbReference>
<feature type="region of interest" description="Disordered" evidence="1">
    <location>
        <begin position="209"/>
        <end position="626"/>
    </location>
</feature>
<evidence type="ECO:0000259" key="2">
    <source>
        <dbReference type="SMART" id="SM01327"/>
    </source>
</evidence>
<proteinExistence type="predicted"/>
<dbReference type="GO" id="GO:0010971">
    <property type="term" value="P:positive regulation of G2/M transition of mitotic cell cycle"/>
    <property type="evidence" value="ECO:0007669"/>
    <property type="project" value="TreeGrafter"/>
</dbReference>
<dbReference type="PANTHER" id="PTHR28089">
    <property type="entry name" value="PROTEIN ZDS1-RELATED"/>
    <property type="match status" value="1"/>
</dbReference>
<feature type="compositionally biased region" description="Basic and acidic residues" evidence="1">
    <location>
        <begin position="16"/>
        <end position="31"/>
    </location>
</feature>
<evidence type="ECO:0000313" key="4">
    <source>
        <dbReference type="Proteomes" id="UP000094389"/>
    </source>
</evidence>
<dbReference type="OrthoDB" id="5589766at2759"/>
<evidence type="ECO:0000313" key="3">
    <source>
        <dbReference type="EMBL" id="ODV71200.1"/>
    </source>
</evidence>
<accession>A0A1E4RVC9</accession>
<gene>
    <name evidence="3" type="ORF">CYBJADRAFT_169609</name>
</gene>
<feature type="domain" description="Protein Zds1 C-terminal" evidence="2">
    <location>
        <begin position="673"/>
        <end position="725"/>
    </location>
</feature>
<dbReference type="PANTHER" id="PTHR28089:SF1">
    <property type="entry name" value="PROTEIN ZDS1-RELATED"/>
    <property type="match status" value="1"/>
</dbReference>
<feature type="compositionally biased region" description="Low complexity" evidence="1">
    <location>
        <begin position="209"/>
        <end position="224"/>
    </location>
</feature>
<feature type="compositionally biased region" description="Polar residues" evidence="1">
    <location>
        <begin position="336"/>
        <end position="345"/>
    </location>
</feature>